<organism evidence="1 2">
    <name type="scientific">Chiloscyllium punctatum</name>
    <name type="common">Brownbanded bambooshark</name>
    <name type="synonym">Hemiscyllium punctatum</name>
    <dbReference type="NCBI Taxonomy" id="137246"/>
    <lineage>
        <taxon>Eukaryota</taxon>
        <taxon>Metazoa</taxon>
        <taxon>Chordata</taxon>
        <taxon>Craniata</taxon>
        <taxon>Vertebrata</taxon>
        <taxon>Chondrichthyes</taxon>
        <taxon>Elasmobranchii</taxon>
        <taxon>Galeomorphii</taxon>
        <taxon>Galeoidea</taxon>
        <taxon>Orectolobiformes</taxon>
        <taxon>Hemiscylliidae</taxon>
        <taxon>Chiloscyllium</taxon>
    </lineage>
</organism>
<evidence type="ECO:0000313" key="2">
    <source>
        <dbReference type="Proteomes" id="UP000287033"/>
    </source>
</evidence>
<proteinExistence type="predicted"/>
<dbReference type="Proteomes" id="UP000287033">
    <property type="component" value="Unassembled WGS sequence"/>
</dbReference>
<name>A0A401TD54_CHIPU</name>
<reference evidence="1 2" key="1">
    <citation type="journal article" date="2018" name="Nat. Ecol. Evol.">
        <title>Shark genomes provide insights into elasmobranch evolution and the origin of vertebrates.</title>
        <authorList>
            <person name="Hara Y"/>
            <person name="Yamaguchi K"/>
            <person name="Onimaru K"/>
            <person name="Kadota M"/>
            <person name="Koyanagi M"/>
            <person name="Keeley SD"/>
            <person name="Tatsumi K"/>
            <person name="Tanaka K"/>
            <person name="Motone F"/>
            <person name="Kageyama Y"/>
            <person name="Nozu R"/>
            <person name="Adachi N"/>
            <person name="Nishimura O"/>
            <person name="Nakagawa R"/>
            <person name="Tanegashima C"/>
            <person name="Kiyatake I"/>
            <person name="Matsumoto R"/>
            <person name="Murakumo K"/>
            <person name="Nishida K"/>
            <person name="Terakita A"/>
            <person name="Kuratani S"/>
            <person name="Sato K"/>
            <person name="Hyodo S Kuraku.S."/>
        </authorList>
    </citation>
    <scope>NUCLEOTIDE SEQUENCE [LARGE SCALE GENOMIC DNA]</scope>
</reference>
<comment type="caution">
    <text evidence="1">The sequence shown here is derived from an EMBL/GenBank/DDBJ whole genome shotgun (WGS) entry which is preliminary data.</text>
</comment>
<evidence type="ECO:0000313" key="1">
    <source>
        <dbReference type="EMBL" id="GCC40525.1"/>
    </source>
</evidence>
<keyword evidence="2" id="KW-1185">Reference proteome</keyword>
<gene>
    <name evidence="1" type="ORF">chiPu_0024865</name>
</gene>
<dbReference type="EMBL" id="BEZZ01047667">
    <property type="protein sequence ID" value="GCC40525.1"/>
    <property type="molecule type" value="Genomic_DNA"/>
</dbReference>
<protein>
    <submittedName>
        <fullName evidence="1">Uncharacterized protein</fullName>
    </submittedName>
</protein>
<dbReference type="AlphaFoldDB" id="A0A401TD54"/>
<accession>A0A401TD54</accession>
<sequence length="71" mass="7818">MLHSAGRPFSPSVGLDMLRAGGSGETEELSLSVCVCEVTEQELWGLPFSVSELVRTASRRWENTLVKPKVR</sequence>